<dbReference type="Proteomes" id="UP000077521">
    <property type="component" value="Unassembled WGS sequence"/>
</dbReference>
<dbReference type="PANTHER" id="PTHR19308">
    <property type="entry name" value="PHOSPHATIDYLCHOLINE TRANSFER PROTEIN"/>
    <property type="match status" value="1"/>
</dbReference>
<dbReference type="Gene3D" id="3.30.530.20">
    <property type="match status" value="1"/>
</dbReference>
<evidence type="ECO:0000313" key="1">
    <source>
        <dbReference type="EMBL" id="KAE8250497.1"/>
    </source>
</evidence>
<comment type="caution">
    <text evidence="1">The sequence shown here is derived from an EMBL/GenBank/DDBJ whole genome shotgun (WGS) entry which is preliminary data.</text>
</comment>
<reference evidence="1" key="2">
    <citation type="journal article" date="2019" name="IMA Fungus">
        <title>Genome sequencing and comparison of five Tilletia species to identify candidate genes for the detection of regulated species infecting wheat.</title>
        <authorList>
            <person name="Nguyen H.D.T."/>
            <person name="Sultana T."/>
            <person name="Kesanakurti P."/>
            <person name="Hambleton S."/>
        </authorList>
    </citation>
    <scope>NUCLEOTIDE SEQUENCE</scope>
    <source>
        <strain evidence="1">DAOMC 236416</strain>
    </source>
</reference>
<gene>
    <name evidence="1" type="ORF">A4X13_0g4674</name>
</gene>
<dbReference type="EMBL" id="LWDF02000319">
    <property type="protein sequence ID" value="KAE8250497.1"/>
    <property type="molecule type" value="Genomic_DNA"/>
</dbReference>
<dbReference type="CDD" id="cd00177">
    <property type="entry name" value="START"/>
    <property type="match status" value="1"/>
</dbReference>
<dbReference type="SUPFAM" id="SSF55961">
    <property type="entry name" value="Bet v1-like"/>
    <property type="match status" value="1"/>
</dbReference>
<keyword evidence="2" id="KW-1185">Reference proteome</keyword>
<dbReference type="PANTHER" id="PTHR19308:SF14">
    <property type="entry name" value="START DOMAIN-CONTAINING PROTEIN"/>
    <property type="match status" value="1"/>
</dbReference>
<dbReference type="InterPro" id="IPR023393">
    <property type="entry name" value="START-like_dom_sf"/>
</dbReference>
<accession>A0A177TQ22</accession>
<dbReference type="OrthoDB" id="196858at2759"/>
<evidence type="ECO:0000313" key="2">
    <source>
        <dbReference type="Proteomes" id="UP000077521"/>
    </source>
</evidence>
<protein>
    <submittedName>
        <fullName evidence="1">Uncharacterized protein</fullName>
    </submittedName>
</protein>
<dbReference type="InterPro" id="IPR051213">
    <property type="entry name" value="START_lipid_transfer"/>
</dbReference>
<organism evidence="1 2">
    <name type="scientific">Tilletia indica</name>
    <dbReference type="NCBI Taxonomy" id="43049"/>
    <lineage>
        <taxon>Eukaryota</taxon>
        <taxon>Fungi</taxon>
        <taxon>Dikarya</taxon>
        <taxon>Basidiomycota</taxon>
        <taxon>Ustilaginomycotina</taxon>
        <taxon>Exobasidiomycetes</taxon>
        <taxon>Tilletiales</taxon>
        <taxon>Tilletiaceae</taxon>
        <taxon>Tilletia</taxon>
    </lineage>
</organism>
<reference evidence="1" key="1">
    <citation type="submission" date="2016-04" db="EMBL/GenBank/DDBJ databases">
        <authorList>
            <person name="Nguyen H.D."/>
            <person name="Samba Siva P."/>
            <person name="Cullis J."/>
            <person name="Levesque C.A."/>
            <person name="Hambleton S."/>
        </authorList>
    </citation>
    <scope>NUCLEOTIDE SEQUENCE</scope>
    <source>
        <strain evidence="1">DAOMC 236416</strain>
    </source>
</reference>
<proteinExistence type="predicted"/>
<sequence length="337" mass="36809">MSLNIPDTQDIITADGYFTRPAEFTAALEKAKTAFQAQLDDTDGWTSAGTREECDVFTKTEDESGVPVVKGTALIEGATPEEVIATIQLPGMRRKWDVRFDGGFNIRRFDYTSYQFYSIAKTPSMFVWARDIGGVQDNILGDDASELRIIQTTVEDEEYLPDAGSYAVSRTRANLEYAGWQVKKQGDDVIATYIVKVHLNGSIPTSVAALVATETPLCVAKVRDTLYTTGFAPYQVTRDSAGKLLSFKTVNITQDFEDGDGSEASAGERKWTSYFMSKGAEEIEIAYDSSRMYPDGVEASVDGDAATVSVDESANRVKISVAEGSEGKRFSVSIAPK</sequence>
<dbReference type="AlphaFoldDB" id="A0A177TQ22"/>
<name>A0A177TQ22_9BASI</name>